<accession>A0AAU9CGX0</accession>
<evidence type="ECO:0000256" key="1">
    <source>
        <dbReference type="SAM" id="MobiDB-lite"/>
    </source>
</evidence>
<name>A0AAU9CGX0_9BACT</name>
<dbReference type="KEGG" id="fax:FUAX_38530"/>
<sequence length="228" mass="26159">MSLGEGVGMLERLKRRRRKPQQQKEEEGVALGKMPPAIPIAAEEDWLDVGDSESLKTWVGQSKAPTGLRRHLKRFWSEEEKRGEVFAKYYPVNEPNDPEYMPKYLGVVEQEFKDFKLLKAAIPDDEVFEEAKTAMETLLRESKAHFASNVDVHSTPQPDKAETYAIIREFVQAKAKDLEGISFAQPYLEAITHMTFNCGYIEQIKNHLLRIVAQCREKAGFDKLDENE</sequence>
<dbReference type="Proteomes" id="UP001348817">
    <property type="component" value="Plasmid pFA1"/>
</dbReference>
<evidence type="ECO:0000313" key="2">
    <source>
        <dbReference type="EMBL" id="BDD11421.1"/>
    </source>
</evidence>
<feature type="region of interest" description="Disordered" evidence="1">
    <location>
        <begin position="1"/>
        <end position="35"/>
    </location>
</feature>
<reference evidence="2 3" key="1">
    <citation type="submission" date="2021-12" db="EMBL/GenBank/DDBJ databases">
        <title>Genome sequencing of bacteria with rrn-lacking chromosome and rrn-plasmid.</title>
        <authorList>
            <person name="Anda M."/>
            <person name="Iwasaki W."/>
        </authorList>
    </citation>
    <scope>NUCLEOTIDE SEQUENCE [LARGE SCALE GENOMIC DNA]</scope>
    <source>
        <strain evidence="2 3">DSM 100852</strain>
        <plasmid evidence="2 3">pFA1</plasmid>
    </source>
</reference>
<evidence type="ECO:0000313" key="3">
    <source>
        <dbReference type="Proteomes" id="UP001348817"/>
    </source>
</evidence>
<keyword evidence="3" id="KW-1185">Reference proteome</keyword>
<dbReference type="EMBL" id="AP025315">
    <property type="protein sequence ID" value="BDD11421.1"/>
    <property type="molecule type" value="Genomic_DNA"/>
</dbReference>
<protein>
    <submittedName>
        <fullName evidence="2">Uncharacterized protein</fullName>
    </submittedName>
</protein>
<proteinExistence type="predicted"/>
<dbReference type="AlphaFoldDB" id="A0AAU9CGX0"/>
<geneLocation type="plasmid" evidence="2 3">
    <name>pFA1</name>
</geneLocation>
<gene>
    <name evidence="2" type="ORF">FUAX_38530</name>
</gene>
<organism evidence="2 3">
    <name type="scientific">Fulvitalea axinellae</name>
    <dbReference type="NCBI Taxonomy" id="1182444"/>
    <lineage>
        <taxon>Bacteria</taxon>
        <taxon>Pseudomonadati</taxon>
        <taxon>Bacteroidota</taxon>
        <taxon>Cytophagia</taxon>
        <taxon>Cytophagales</taxon>
        <taxon>Persicobacteraceae</taxon>
        <taxon>Fulvitalea</taxon>
    </lineage>
</organism>
<keyword evidence="2" id="KW-0614">Plasmid</keyword>